<reference evidence="1" key="1">
    <citation type="submission" date="2020-03" db="EMBL/GenBank/DDBJ databases">
        <title>The deep terrestrial virosphere.</title>
        <authorList>
            <person name="Holmfeldt K."/>
            <person name="Nilsson E."/>
            <person name="Simone D."/>
            <person name="Lopez-Fernandez M."/>
            <person name="Wu X."/>
            <person name="de Brujin I."/>
            <person name="Lundin D."/>
            <person name="Andersson A."/>
            <person name="Bertilsson S."/>
            <person name="Dopson M."/>
        </authorList>
    </citation>
    <scope>NUCLEOTIDE SEQUENCE</scope>
    <source>
        <strain evidence="1">TM448A00161</strain>
        <strain evidence="2">TM448B00459</strain>
    </source>
</reference>
<name>A0A6H1ZCI5_9ZZZZ</name>
<organism evidence="1">
    <name type="scientific">viral metagenome</name>
    <dbReference type="NCBI Taxonomy" id="1070528"/>
    <lineage>
        <taxon>unclassified sequences</taxon>
        <taxon>metagenomes</taxon>
        <taxon>organismal metagenomes</taxon>
    </lineage>
</organism>
<evidence type="ECO:0000313" key="2">
    <source>
        <dbReference type="EMBL" id="QJH95574.1"/>
    </source>
</evidence>
<dbReference type="AlphaFoldDB" id="A0A6H1ZCI5"/>
<accession>A0A6H1ZCI5</accession>
<dbReference type="EMBL" id="MT143982">
    <property type="protein sequence ID" value="QJA44890.1"/>
    <property type="molecule type" value="Genomic_DNA"/>
</dbReference>
<dbReference type="EMBL" id="MT144623">
    <property type="protein sequence ID" value="QJH95574.1"/>
    <property type="molecule type" value="Genomic_DNA"/>
</dbReference>
<sequence length="98" mass="11188">MTTQELYAAQEKIGVLARKVPEDGFDWGDDRPGIKEIVRNLCLIATGCKLPVAWVRASLVAIADYYKWQVPPDNRWLLDACAQVGWWEFVTKAPYTPY</sequence>
<evidence type="ECO:0000313" key="1">
    <source>
        <dbReference type="EMBL" id="QJA44890.1"/>
    </source>
</evidence>
<proteinExistence type="predicted"/>
<protein>
    <submittedName>
        <fullName evidence="1">Uncharacterized protein</fullName>
    </submittedName>
</protein>
<gene>
    <name evidence="1" type="ORF">TM448A00161_0037</name>
    <name evidence="2" type="ORF">TM448B00459_0029</name>
</gene>